<dbReference type="SUPFAM" id="SSF56349">
    <property type="entry name" value="DNA breaking-rejoining enzymes"/>
    <property type="match status" value="1"/>
</dbReference>
<dbReference type="InterPro" id="IPR011010">
    <property type="entry name" value="DNA_brk_join_enz"/>
</dbReference>
<dbReference type="OrthoDB" id="6138264at2759"/>
<keyword evidence="1" id="KW-0540">Nuclease</keyword>
<dbReference type="InterPro" id="IPR022894">
    <property type="entry name" value="Oligoribonuclease"/>
</dbReference>
<keyword evidence="1" id="KW-0378">Hydrolase</keyword>
<name>A0A6J8BDK5_MYTCO</name>
<dbReference type="InterPro" id="IPR013762">
    <property type="entry name" value="Integrase-like_cat_sf"/>
</dbReference>
<protein>
    <recommendedName>
        <fullName evidence="6">Tyr recombinase domain-containing protein</fullName>
    </recommendedName>
</protein>
<feature type="coiled-coil region" evidence="3">
    <location>
        <begin position="957"/>
        <end position="992"/>
    </location>
</feature>
<keyword evidence="2" id="KW-0233">DNA recombination</keyword>
<evidence type="ECO:0000313" key="5">
    <source>
        <dbReference type="Proteomes" id="UP000507470"/>
    </source>
</evidence>
<dbReference type="GO" id="GO:0015074">
    <property type="term" value="P:DNA integration"/>
    <property type="evidence" value="ECO:0007669"/>
    <property type="project" value="InterPro"/>
</dbReference>
<accession>A0A6J8BDK5</accession>
<keyword evidence="5" id="KW-1185">Reference proteome</keyword>
<reference evidence="4 5" key="1">
    <citation type="submission" date="2020-06" db="EMBL/GenBank/DDBJ databases">
        <authorList>
            <person name="Li R."/>
            <person name="Bekaert M."/>
        </authorList>
    </citation>
    <scope>NUCLEOTIDE SEQUENCE [LARGE SCALE GENOMIC DNA]</scope>
    <source>
        <strain evidence="5">wild</strain>
    </source>
</reference>
<dbReference type="PANTHER" id="PTHR11046">
    <property type="entry name" value="OLIGORIBONUCLEASE, MITOCHONDRIAL"/>
    <property type="match status" value="1"/>
</dbReference>
<keyword evidence="3" id="KW-0175">Coiled coil</keyword>
<dbReference type="Gene3D" id="1.10.443.10">
    <property type="entry name" value="Intergrase catalytic core"/>
    <property type="match status" value="1"/>
</dbReference>
<dbReference type="GO" id="GO:0006310">
    <property type="term" value="P:DNA recombination"/>
    <property type="evidence" value="ECO:0007669"/>
    <property type="project" value="UniProtKB-KW"/>
</dbReference>
<feature type="coiled-coil region" evidence="3">
    <location>
        <begin position="161"/>
        <end position="188"/>
    </location>
</feature>
<proteinExistence type="predicted"/>
<dbReference type="Proteomes" id="UP000507470">
    <property type="component" value="Unassembled WGS sequence"/>
</dbReference>
<organism evidence="4 5">
    <name type="scientific">Mytilus coruscus</name>
    <name type="common">Sea mussel</name>
    <dbReference type="NCBI Taxonomy" id="42192"/>
    <lineage>
        <taxon>Eukaryota</taxon>
        <taxon>Metazoa</taxon>
        <taxon>Spiralia</taxon>
        <taxon>Lophotrochozoa</taxon>
        <taxon>Mollusca</taxon>
        <taxon>Bivalvia</taxon>
        <taxon>Autobranchia</taxon>
        <taxon>Pteriomorphia</taxon>
        <taxon>Mytilida</taxon>
        <taxon>Mytiloidea</taxon>
        <taxon>Mytilidae</taxon>
        <taxon>Mytilinae</taxon>
        <taxon>Mytilus</taxon>
    </lineage>
</organism>
<dbReference type="EMBL" id="CACVKT020002956">
    <property type="protein sequence ID" value="CAC5380984.1"/>
    <property type="molecule type" value="Genomic_DNA"/>
</dbReference>
<feature type="coiled-coil region" evidence="3">
    <location>
        <begin position="368"/>
        <end position="402"/>
    </location>
</feature>
<evidence type="ECO:0000256" key="3">
    <source>
        <dbReference type="SAM" id="Coils"/>
    </source>
</evidence>
<dbReference type="GO" id="GO:0003677">
    <property type="term" value="F:DNA binding"/>
    <property type="evidence" value="ECO:0007669"/>
    <property type="project" value="InterPro"/>
</dbReference>
<evidence type="ECO:0000313" key="4">
    <source>
        <dbReference type="EMBL" id="CAC5380984.1"/>
    </source>
</evidence>
<gene>
    <name evidence="4" type="ORF">MCOR_16902</name>
</gene>
<dbReference type="PANTHER" id="PTHR11046:SF25">
    <property type="match status" value="1"/>
</dbReference>
<sequence>MDFENVENVTGWSISAIDNLLHCNTLPDLQVDEIGICTNKMEITYLLLSAIFERNEWLNLSPSNIITALEIICPDIHVPRVDSLKRHMLKVVSRCDKSADLLNQKVSLLYTNCDVKFTVNGRMTNRDFLSMFTAMSKHHTIHEIYKHILPHFKLESPPSSVAALRQKYKKLVELREKLQKNQKNYDLEHLLNSNFILPTDTSSTKQSNLNESTKRKLDTFVKFQSEFSKLGTEIQNMESELEISSEIAADFKLQYEMALDEIYELQTEIDVLVKECNNNDHTIHSLKSKLFRIELKYKTQSAKLEETNKRFNYHELRKFQKRESYHKKVICSQKNEIKKLKLDTDKIKTVEAEKRKTVKNLTYYKRQNNELKQNDSEQKQLISKLQKEVSERNRNIASLTEQVTVLLDDQISISTFSDGKYLPAVRQVVQDLHSFGVGVKHIGQTINSVLKAFIGVDELKLPSESSNRRMILESNLLAKMQIGEVLLHSQNSNTLHFDGTSDAQRHFLGFQITTNHENLSLSLNENLRGDTQTQVKTIKDNFLEIANLVSHSNEHINENYAKLMLSIKNMMSDQHIVNKNFYDEFVKMRTDLLQKFESNWDTMSENEQEKAAEIHQWFCHLHLLANMGDSVNKALKEYEKIITDGTGKLGRSQLPTFSSWSDKDSAAVRCIRTVCSALVSGGNASSGCPEDFKTYIFSKGKTCRLKRFEHTRFNIIFENAGAVVYHRNDIIEFLSKSSSSSLNMLLKSVLSDLQDQTIFQEILSVATIGKIITTPFLRLIDSKTVATHILDLNQHFLQLQINLKQWSKDPSDLISGETVLFPEVPPCKDDIFDAVFSNHMLPDTDVLSESASLMSTHLYLTVSRLLKNQLPEGCHGTDNETIREESLTVPKHNRTSEKNFADFKQIRHFKPNSSIEHIEATLMWVNNKTVEWLDLMDPEIKNAKITLAMKRAPEFISKWHERKIQLKQKRLEKLKEKETEKARRDAQSLKNKQTALDTLQILNLQPCNTGQDVTEMLQKCRTENEKEAALKAQITFYKFVIILPNIEHKLFFFSKDKKKLNSEQLIRPLNGDIVRYSQQSLGLNKLKTLMKIIWAKTCLTGSFTNHLDKRTGATQLHITGVDEQEIMKRTGHRSEKAVRKYKISLDEILENVNNIFNPSTGQAKKIHLSIFKKKPPKMMEGEVSDILLSKVAEKMECQTTVDISHIDFLSDERQSKTFKGGISQMDLANKNIKHYYPEGKRTGATQLFISGVDEQEIMKRTGYRSEKAVRKYKKSSDEILEYYIEPANWIDQEK</sequence>
<evidence type="ECO:0000256" key="2">
    <source>
        <dbReference type="ARBA" id="ARBA00023172"/>
    </source>
</evidence>
<evidence type="ECO:0008006" key="6">
    <source>
        <dbReference type="Google" id="ProtNLM"/>
    </source>
</evidence>
<evidence type="ECO:0000256" key="1">
    <source>
        <dbReference type="ARBA" id="ARBA00022722"/>
    </source>
</evidence>
<dbReference type="GO" id="GO:0000175">
    <property type="term" value="F:3'-5'-RNA exonuclease activity"/>
    <property type="evidence" value="ECO:0007669"/>
    <property type="project" value="InterPro"/>
</dbReference>